<evidence type="ECO:0000313" key="2">
    <source>
        <dbReference type="EMBL" id="MES1920740.1"/>
    </source>
</evidence>
<dbReference type="PANTHER" id="PTHR43313:SF50">
    <property type="entry name" value="GH26015P"/>
    <property type="match status" value="1"/>
</dbReference>
<dbReference type="Gene3D" id="3.40.50.720">
    <property type="entry name" value="NAD(P)-binding Rossmann-like Domain"/>
    <property type="match status" value="1"/>
</dbReference>
<organism evidence="2 3">
    <name type="scientific">Bonamia ostreae</name>
    <dbReference type="NCBI Taxonomy" id="126728"/>
    <lineage>
        <taxon>Eukaryota</taxon>
        <taxon>Sar</taxon>
        <taxon>Rhizaria</taxon>
        <taxon>Endomyxa</taxon>
        <taxon>Ascetosporea</taxon>
        <taxon>Haplosporida</taxon>
        <taxon>Bonamia</taxon>
    </lineage>
</organism>
<comment type="caution">
    <text evidence="2">The sequence shown here is derived from an EMBL/GenBank/DDBJ whole genome shotgun (WGS) entry which is preliminary data.</text>
</comment>
<dbReference type="EMBL" id="JBDODL010000837">
    <property type="protein sequence ID" value="MES1920740.1"/>
    <property type="molecule type" value="Genomic_DNA"/>
</dbReference>
<comment type="similarity">
    <text evidence="1">Belongs to the short-chain dehydrogenases/reductases (SDR) family.</text>
</comment>
<proteinExistence type="inferred from homology"/>
<dbReference type="InterPro" id="IPR020904">
    <property type="entry name" value="Sc_DH/Rdtase_CS"/>
</dbReference>
<accession>A0ABV2AM53</accession>
<dbReference type="InterPro" id="IPR036291">
    <property type="entry name" value="NAD(P)-bd_dom_sf"/>
</dbReference>
<evidence type="ECO:0000313" key="3">
    <source>
        <dbReference type="Proteomes" id="UP001439008"/>
    </source>
</evidence>
<dbReference type="PANTHER" id="PTHR43313">
    <property type="entry name" value="SHORT-CHAIN DEHYDROGENASE/REDUCTASE FAMILY 9C"/>
    <property type="match status" value="1"/>
</dbReference>
<dbReference type="Pfam" id="PF00106">
    <property type="entry name" value="adh_short"/>
    <property type="match status" value="1"/>
</dbReference>
<reference evidence="2 3" key="1">
    <citation type="journal article" date="2024" name="BMC Biol.">
        <title>Comparative genomics of Ascetosporea gives new insight into the evolutionary basis for animal parasitism in Rhizaria.</title>
        <authorList>
            <person name="Hiltunen Thoren M."/>
            <person name="Onut-Brannstrom I."/>
            <person name="Alfjorden A."/>
            <person name="Peckova H."/>
            <person name="Swords F."/>
            <person name="Hooper C."/>
            <person name="Holzer A.S."/>
            <person name="Bass D."/>
            <person name="Burki F."/>
        </authorList>
    </citation>
    <scope>NUCLEOTIDE SEQUENCE [LARGE SCALE GENOMIC DNA]</scope>
    <source>
        <strain evidence="2">20-A016</strain>
    </source>
</reference>
<name>A0ABV2AM53_9EUKA</name>
<dbReference type="InterPro" id="IPR002347">
    <property type="entry name" value="SDR_fam"/>
</dbReference>
<gene>
    <name evidence="2" type="primary">RDH5</name>
    <name evidence="2" type="ORF">MHBO_002381</name>
</gene>
<dbReference type="PROSITE" id="PS00061">
    <property type="entry name" value="ADH_SHORT"/>
    <property type="match status" value="1"/>
</dbReference>
<protein>
    <submittedName>
        <fullName evidence="2">Retinol dehydrogenase 5</fullName>
    </submittedName>
</protein>
<dbReference type="PRINTS" id="PR00080">
    <property type="entry name" value="SDRFAMILY"/>
</dbReference>
<sequence length="257" mass="28987">MLIFLCALPFILYALQNLKIWNFNRNLKNRNLAKNKFIVISGCDSGFGYILARKLDSFGAKVLAICLKEKGAHKLSEQSSTRLETVVLDITDFKSVSEAMKKYKSCQIYALINNAGILDGSYIEFTQFQMYEKIMKTNYLGAVNLTKELIPLIEKNGRVVNICSSLSFESMPNFSAYSASKFALRSFTDTLRREMAFRDIKVSAIFPGLHNTNLLDNFLGKTVPKACKDGVQNGYGSSFKADYESVVNLYMKFVKVI</sequence>
<keyword evidence="3" id="KW-1185">Reference proteome</keyword>
<dbReference type="SUPFAM" id="SSF51735">
    <property type="entry name" value="NAD(P)-binding Rossmann-fold domains"/>
    <property type="match status" value="1"/>
</dbReference>
<evidence type="ECO:0000256" key="1">
    <source>
        <dbReference type="RuleBase" id="RU000363"/>
    </source>
</evidence>
<dbReference type="Proteomes" id="UP001439008">
    <property type="component" value="Unassembled WGS sequence"/>
</dbReference>
<dbReference type="PRINTS" id="PR00081">
    <property type="entry name" value="GDHRDH"/>
</dbReference>